<dbReference type="Pfam" id="PF00724">
    <property type="entry name" value="Oxidored_FMN"/>
    <property type="match status" value="1"/>
</dbReference>
<protein>
    <recommendedName>
        <fullName evidence="3">NADH:flavin oxidoreductase/NADH oxidase N-terminal domain-containing protein</fullName>
    </recommendedName>
</protein>
<dbReference type="EMBL" id="APPC01000001">
    <property type="protein sequence ID" value="ENU94341.1"/>
    <property type="molecule type" value="Genomic_DNA"/>
</dbReference>
<dbReference type="HOGENOM" id="CLU_012153_2_3_6"/>
<sequence>MVSFVNSKLFQPFQLTSALSLRNRIVMAPMTTWSANDDGTISTQELEYMRERVKGVGLVITGCTHVQESGLGFTREFAGFDDQFTPSLAQLAQAAKSGGAPAILQIFHAGIKAIPDLIPDADIGSASAVAISAGPFKHQQLASRALSHDEVLQLIHDFGEATRRAIEAGFDGVELHGAHGFMIQNFFSPLYNQRDDVWGGSLEKRMAFPLAVVREVKRIIQEHAQRPFALGYRISVEEYEDSGLEITDSLALIDQLIADGVDYLHVSLTDVLHAVPKHNLEQQLTIQQVLQRVANRIPVIAAGLLRTPQQAEQALDLGLPLIAIGKALVMNPNWVELVQQGRYDEITMELNPADVPYLSIPDHLWQEIQVREGWFKLYQAKAKQA</sequence>
<proteinExistence type="predicted"/>
<name>N8V392_9GAMM</name>
<dbReference type="SUPFAM" id="SSF51395">
    <property type="entry name" value="FMN-linked oxidoreductases"/>
    <property type="match status" value="1"/>
</dbReference>
<reference evidence="4 5" key="1">
    <citation type="submission" date="2013-02" db="EMBL/GenBank/DDBJ databases">
        <title>The Genome Sequence of Acinetobacter sp. NIPH 758.</title>
        <authorList>
            <consortium name="The Broad Institute Genome Sequencing Platform"/>
            <consortium name="The Broad Institute Genome Sequencing Center for Infectious Disease"/>
            <person name="Cerqueira G."/>
            <person name="Feldgarden M."/>
            <person name="Courvalin P."/>
            <person name="Perichon B."/>
            <person name="Grillot-Courvalin C."/>
            <person name="Clermont D."/>
            <person name="Rocha E."/>
            <person name="Yoon E.-J."/>
            <person name="Nemec A."/>
            <person name="Walker B."/>
            <person name="Young S.K."/>
            <person name="Zeng Q."/>
            <person name="Gargeya S."/>
            <person name="Fitzgerald M."/>
            <person name="Haas B."/>
            <person name="Abouelleil A."/>
            <person name="Alvarado L."/>
            <person name="Arachchi H.M."/>
            <person name="Berlin A.M."/>
            <person name="Chapman S.B."/>
            <person name="Dewar J."/>
            <person name="Goldberg J."/>
            <person name="Griggs A."/>
            <person name="Gujja S."/>
            <person name="Hansen M."/>
            <person name="Howarth C."/>
            <person name="Imamovic A."/>
            <person name="Larimer J."/>
            <person name="McCowan C."/>
            <person name="Murphy C."/>
            <person name="Neiman D."/>
            <person name="Pearson M."/>
            <person name="Priest M."/>
            <person name="Roberts A."/>
            <person name="Saif S."/>
            <person name="Shea T."/>
            <person name="Sisk P."/>
            <person name="Sykes S."/>
            <person name="Wortman J."/>
            <person name="Nusbaum C."/>
            <person name="Birren B."/>
        </authorList>
    </citation>
    <scope>NUCLEOTIDE SEQUENCE [LARGE SCALE GENOMIC DNA]</scope>
    <source>
        <strain evidence="4 5">NIPH 758</strain>
    </source>
</reference>
<evidence type="ECO:0000313" key="5">
    <source>
        <dbReference type="Proteomes" id="UP000013049"/>
    </source>
</evidence>
<dbReference type="CDD" id="cd04735">
    <property type="entry name" value="OYE_like_4_FMN"/>
    <property type="match status" value="1"/>
</dbReference>
<dbReference type="eggNOG" id="COG1902">
    <property type="taxonomic scope" value="Bacteria"/>
</dbReference>
<feature type="domain" description="NADH:flavin oxidoreductase/NADH oxidase N-terminal" evidence="3">
    <location>
        <begin position="8"/>
        <end position="345"/>
    </location>
</feature>
<gene>
    <name evidence="4" type="ORF">F971_00242</name>
</gene>
<dbReference type="InterPro" id="IPR013785">
    <property type="entry name" value="Aldolase_TIM"/>
</dbReference>
<keyword evidence="2" id="KW-0560">Oxidoreductase</keyword>
<organism evidence="4 5">
    <name type="scientific">Acinetobacter vivianii</name>
    <dbReference type="NCBI Taxonomy" id="1776742"/>
    <lineage>
        <taxon>Bacteria</taxon>
        <taxon>Pseudomonadati</taxon>
        <taxon>Pseudomonadota</taxon>
        <taxon>Gammaproteobacteria</taxon>
        <taxon>Moraxellales</taxon>
        <taxon>Moraxellaceae</taxon>
        <taxon>Acinetobacter</taxon>
    </lineage>
</organism>
<dbReference type="InterPro" id="IPR051799">
    <property type="entry name" value="NADH_flavin_oxidoreductase"/>
</dbReference>
<comment type="caution">
    <text evidence="4">The sequence shown here is derived from an EMBL/GenBank/DDBJ whole genome shotgun (WGS) entry which is preliminary data.</text>
</comment>
<keyword evidence="1" id="KW-0285">Flavoprotein</keyword>
<dbReference type="PATRIC" id="fig|1217712.3.peg.232"/>
<dbReference type="AlphaFoldDB" id="N8V392"/>
<dbReference type="Gene3D" id="3.20.20.70">
    <property type="entry name" value="Aldolase class I"/>
    <property type="match status" value="1"/>
</dbReference>
<dbReference type="InterPro" id="IPR001155">
    <property type="entry name" value="OxRdtase_FMN_N"/>
</dbReference>
<dbReference type="GO" id="GO:0010181">
    <property type="term" value="F:FMN binding"/>
    <property type="evidence" value="ECO:0007669"/>
    <property type="project" value="InterPro"/>
</dbReference>
<dbReference type="PANTHER" id="PTHR43656">
    <property type="entry name" value="BINDING OXIDOREDUCTASE, PUTATIVE (AFU_ORTHOLOGUE AFUA_2G08260)-RELATED"/>
    <property type="match status" value="1"/>
</dbReference>
<dbReference type="Proteomes" id="UP000013049">
    <property type="component" value="Unassembled WGS sequence"/>
</dbReference>
<evidence type="ECO:0000259" key="3">
    <source>
        <dbReference type="Pfam" id="PF00724"/>
    </source>
</evidence>
<evidence type="ECO:0000256" key="1">
    <source>
        <dbReference type="ARBA" id="ARBA00022630"/>
    </source>
</evidence>
<accession>N8V392</accession>
<evidence type="ECO:0000256" key="2">
    <source>
        <dbReference type="ARBA" id="ARBA00023002"/>
    </source>
</evidence>
<dbReference type="PANTHER" id="PTHR43656:SF2">
    <property type="entry name" value="BINDING OXIDOREDUCTASE, PUTATIVE (AFU_ORTHOLOGUE AFUA_2G08260)-RELATED"/>
    <property type="match status" value="1"/>
</dbReference>
<evidence type="ECO:0000313" key="4">
    <source>
        <dbReference type="EMBL" id="ENU94341.1"/>
    </source>
</evidence>
<dbReference type="GO" id="GO:0016491">
    <property type="term" value="F:oxidoreductase activity"/>
    <property type="evidence" value="ECO:0007669"/>
    <property type="project" value="UniProtKB-KW"/>
</dbReference>
<dbReference type="RefSeq" id="WP_004770525.1">
    <property type="nucleotide sequence ID" value="NZ_KB849356.1"/>
</dbReference>